<evidence type="ECO:0000256" key="7">
    <source>
        <dbReference type="RuleBase" id="RU363032"/>
    </source>
</evidence>
<comment type="caution">
    <text evidence="9">The sequence shown here is derived from an EMBL/GenBank/DDBJ whole genome shotgun (WGS) entry which is preliminary data.</text>
</comment>
<protein>
    <submittedName>
        <fullName evidence="9">ABC transporter permease</fullName>
    </submittedName>
</protein>
<dbReference type="InterPro" id="IPR035906">
    <property type="entry name" value="MetI-like_sf"/>
</dbReference>
<dbReference type="CDD" id="cd06261">
    <property type="entry name" value="TM_PBP2"/>
    <property type="match status" value="1"/>
</dbReference>
<feature type="transmembrane region" description="Helical" evidence="7">
    <location>
        <begin position="246"/>
        <end position="267"/>
    </location>
</feature>
<reference evidence="9 10" key="1">
    <citation type="submission" date="2016-05" db="EMBL/GenBank/DDBJ databases">
        <title>Paenibacillus sp. 1ZS3-15 nov., isolated from the rhizosphere soil.</title>
        <authorList>
            <person name="Zhang X.X."/>
            <person name="Zhang J."/>
        </authorList>
    </citation>
    <scope>NUCLEOTIDE SEQUENCE [LARGE SCALE GENOMIC DNA]</scope>
    <source>
        <strain evidence="9 10">1ZS3-15</strain>
    </source>
</reference>
<keyword evidence="2 7" id="KW-0813">Transport</keyword>
<sequence length="282" mass="32178">MTSTWKSLLPKLSFQILCVLIAVLSLYPVVWMIASSFKESARVFAESHSLLPQVWNFSNYARGWKGFAGITFATFFTNTIVIVLLSTLGALLSCSLIAYGFARIKFRFKGFWFATVMVTMLLPSQIILIPQYIIFYKMQWINTILPLVVPAFFGSAFFIFLIMQFIRTIPYELDESAKMDGCNRFGIYLKIIIPLIVPALVTSAIFEFYWTWDKFYEAMIYLGKPKMYTVSVALRMFADPSSQTDWSAMFAMASLSLLPPVIVFFIFQRYIVDGISTTGLKG</sequence>
<evidence type="ECO:0000256" key="3">
    <source>
        <dbReference type="ARBA" id="ARBA00022475"/>
    </source>
</evidence>
<dbReference type="PROSITE" id="PS50928">
    <property type="entry name" value="ABC_TM1"/>
    <property type="match status" value="1"/>
</dbReference>
<feature type="transmembrane region" description="Helical" evidence="7">
    <location>
        <begin position="187"/>
        <end position="212"/>
    </location>
</feature>
<evidence type="ECO:0000259" key="8">
    <source>
        <dbReference type="PROSITE" id="PS50928"/>
    </source>
</evidence>
<name>A0A198AM25_9BACL</name>
<dbReference type="SUPFAM" id="SSF161098">
    <property type="entry name" value="MetI-like"/>
    <property type="match status" value="1"/>
</dbReference>
<dbReference type="Proteomes" id="UP000078454">
    <property type="component" value="Unassembled WGS sequence"/>
</dbReference>
<proteinExistence type="inferred from homology"/>
<dbReference type="PANTHER" id="PTHR43744:SF6">
    <property type="entry name" value="ABC TRANSPORTER PERMEASE PROTEIN YESQ-RELATED"/>
    <property type="match status" value="1"/>
</dbReference>
<evidence type="ECO:0000313" key="9">
    <source>
        <dbReference type="EMBL" id="OAS22110.1"/>
    </source>
</evidence>
<feature type="transmembrane region" description="Helical" evidence="7">
    <location>
        <begin position="140"/>
        <end position="166"/>
    </location>
</feature>
<dbReference type="OrthoDB" id="9771544at2"/>
<keyword evidence="10" id="KW-1185">Reference proteome</keyword>
<feature type="transmembrane region" description="Helical" evidence="7">
    <location>
        <begin position="12"/>
        <end position="34"/>
    </location>
</feature>
<feature type="domain" description="ABC transmembrane type-1" evidence="8">
    <location>
        <begin position="76"/>
        <end position="267"/>
    </location>
</feature>
<dbReference type="Pfam" id="PF00528">
    <property type="entry name" value="BPD_transp_1"/>
    <property type="match status" value="1"/>
</dbReference>
<dbReference type="STRING" id="1850517.A8708_33595"/>
<dbReference type="AlphaFoldDB" id="A0A198AM25"/>
<evidence type="ECO:0000313" key="10">
    <source>
        <dbReference type="Proteomes" id="UP000078454"/>
    </source>
</evidence>
<evidence type="ECO:0000256" key="6">
    <source>
        <dbReference type="ARBA" id="ARBA00023136"/>
    </source>
</evidence>
<dbReference type="InterPro" id="IPR000515">
    <property type="entry name" value="MetI-like"/>
</dbReference>
<keyword evidence="3" id="KW-1003">Cell membrane</keyword>
<keyword evidence="4 7" id="KW-0812">Transmembrane</keyword>
<keyword evidence="5 7" id="KW-1133">Transmembrane helix</keyword>
<accession>A0A198AM25</accession>
<dbReference type="GO" id="GO:0005886">
    <property type="term" value="C:plasma membrane"/>
    <property type="evidence" value="ECO:0007669"/>
    <property type="project" value="UniProtKB-SubCell"/>
</dbReference>
<dbReference type="PANTHER" id="PTHR43744">
    <property type="entry name" value="ABC TRANSPORTER PERMEASE PROTEIN MG189-RELATED-RELATED"/>
    <property type="match status" value="1"/>
</dbReference>
<comment type="similarity">
    <text evidence="7">Belongs to the binding-protein-dependent transport system permease family.</text>
</comment>
<evidence type="ECO:0000256" key="5">
    <source>
        <dbReference type="ARBA" id="ARBA00022989"/>
    </source>
</evidence>
<dbReference type="EMBL" id="LYPB01000046">
    <property type="protein sequence ID" value="OAS22110.1"/>
    <property type="molecule type" value="Genomic_DNA"/>
</dbReference>
<dbReference type="Gene3D" id="1.10.3720.10">
    <property type="entry name" value="MetI-like"/>
    <property type="match status" value="1"/>
</dbReference>
<evidence type="ECO:0000256" key="2">
    <source>
        <dbReference type="ARBA" id="ARBA00022448"/>
    </source>
</evidence>
<feature type="transmembrane region" description="Helical" evidence="7">
    <location>
        <begin position="66"/>
        <end position="99"/>
    </location>
</feature>
<evidence type="ECO:0000256" key="1">
    <source>
        <dbReference type="ARBA" id="ARBA00004651"/>
    </source>
</evidence>
<dbReference type="RefSeq" id="WP_068662249.1">
    <property type="nucleotide sequence ID" value="NZ_LYPB01000046.1"/>
</dbReference>
<comment type="subcellular location">
    <subcellularLocation>
        <location evidence="1 7">Cell membrane</location>
        <topology evidence="1 7">Multi-pass membrane protein</topology>
    </subcellularLocation>
</comment>
<dbReference type="GO" id="GO:0055085">
    <property type="term" value="P:transmembrane transport"/>
    <property type="evidence" value="ECO:0007669"/>
    <property type="project" value="InterPro"/>
</dbReference>
<keyword evidence="6 7" id="KW-0472">Membrane</keyword>
<gene>
    <name evidence="9" type="ORF">A8708_33595</name>
</gene>
<feature type="transmembrane region" description="Helical" evidence="7">
    <location>
        <begin position="111"/>
        <end position="134"/>
    </location>
</feature>
<evidence type="ECO:0000256" key="4">
    <source>
        <dbReference type="ARBA" id="ARBA00022692"/>
    </source>
</evidence>
<organism evidence="9 10">
    <name type="scientific">Paenibacillus oryzisoli</name>
    <dbReference type="NCBI Taxonomy" id="1850517"/>
    <lineage>
        <taxon>Bacteria</taxon>
        <taxon>Bacillati</taxon>
        <taxon>Bacillota</taxon>
        <taxon>Bacilli</taxon>
        <taxon>Bacillales</taxon>
        <taxon>Paenibacillaceae</taxon>
        <taxon>Paenibacillus</taxon>
    </lineage>
</organism>